<reference evidence="2 3" key="1">
    <citation type="journal article" date="2024" name="Plant J.">
        <title>Genome sequences and population genomics reveal climatic adaptation and genomic divergence between two closely related sweetgum species.</title>
        <authorList>
            <person name="Xu W.Q."/>
            <person name="Ren C.Q."/>
            <person name="Zhang X.Y."/>
            <person name="Comes H.P."/>
            <person name="Liu X.H."/>
            <person name="Li Y.G."/>
            <person name="Kettle C.J."/>
            <person name="Jalonen R."/>
            <person name="Gaisberger H."/>
            <person name="Ma Y.Z."/>
            <person name="Qiu Y.X."/>
        </authorList>
    </citation>
    <scope>NUCLEOTIDE SEQUENCE [LARGE SCALE GENOMIC DNA]</scope>
    <source>
        <strain evidence="2">Hangzhou</strain>
    </source>
</reference>
<evidence type="ECO:0000256" key="1">
    <source>
        <dbReference type="SAM" id="Phobius"/>
    </source>
</evidence>
<keyword evidence="1" id="KW-0472">Membrane</keyword>
<evidence type="ECO:0000313" key="2">
    <source>
        <dbReference type="EMBL" id="KAK9269454.1"/>
    </source>
</evidence>
<keyword evidence="1" id="KW-0812">Transmembrane</keyword>
<dbReference type="AlphaFoldDB" id="A0AAP0NDW4"/>
<proteinExistence type="predicted"/>
<keyword evidence="3" id="KW-1185">Reference proteome</keyword>
<feature type="transmembrane region" description="Helical" evidence="1">
    <location>
        <begin position="44"/>
        <end position="62"/>
    </location>
</feature>
<sequence length="104" mass="11930">MVFWLWPSCLGLAGWISLVLGESDLLVYYILILNKILFAYKKNFALLWLVWCANSISSVIFLVNHNPMLIWFANGYRVLIGVMRVKMGKIIFGSGVWRGKVKGF</sequence>
<name>A0AAP0NDW4_LIQFO</name>
<dbReference type="EMBL" id="JBBPBK010000015">
    <property type="protein sequence ID" value="KAK9269454.1"/>
    <property type="molecule type" value="Genomic_DNA"/>
</dbReference>
<feature type="transmembrane region" description="Helical" evidence="1">
    <location>
        <begin position="12"/>
        <end position="32"/>
    </location>
</feature>
<organism evidence="2 3">
    <name type="scientific">Liquidambar formosana</name>
    <name type="common">Formosan gum</name>
    <dbReference type="NCBI Taxonomy" id="63359"/>
    <lineage>
        <taxon>Eukaryota</taxon>
        <taxon>Viridiplantae</taxon>
        <taxon>Streptophyta</taxon>
        <taxon>Embryophyta</taxon>
        <taxon>Tracheophyta</taxon>
        <taxon>Spermatophyta</taxon>
        <taxon>Magnoliopsida</taxon>
        <taxon>eudicotyledons</taxon>
        <taxon>Gunneridae</taxon>
        <taxon>Pentapetalae</taxon>
        <taxon>Saxifragales</taxon>
        <taxon>Altingiaceae</taxon>
        <taxon>Liquidambar</taxon>
    </lineage>
</organism>
<protein>
    <submittedName>
        <fullName evidence="2">Uncharacterized protein</fullName>
    </submittedName>
</protein>
<evidence type="ECO:0000313" key="3">
    <source>
        <dbReference type="Proteomes" id="UP001415857"/>
    </source>
</evidence>
<dbReference type="Proteomes" id="UP001415857">
    <property type="component" value="Unassembled WGS sequence"/>
</dbReference>
<gene>
    <name evidence="2" type="ORF">L1049_001228</name>
</gene>
<comment type="caution">
    <text evidence="2">The sequence shown here is derived from an EMBL/GenBank/DDBJ whole genome shotgun (WGS) entry which is preliminary data.</text>
</comment>
<keyword evidence="1" id="KW-1133">Transmembrane helix</keyword>
<accession>A0AAP0NDW4</accession>